<protein>
    <recommendedName>
        <fullName evidence="4">F-box domain-containing protein</fullName>
    </recommendedName>
</protein>
<feature type="coiled-coil region" evidence="1">
    <location>
        <begin position="26"/>
        <end position="53"/>
    </location>
</feature>
<name>A0A0C9X8J1_9AGAR</name>
<feature type="non-terminal residue" evidence="2">
    <location>
        <position position="118"/>
    </location>
</feature>
<organism evidence="2 3">
    <name type="scientific">Laccaria amethystina LaAM-08-1</name>
    <dbReference type="NCBI Taxonomy" id="1095629"/>
    <lineage>
        <taxon>Eukaryota</taxon>
        <taxon>Fungi</taxon>
        <taxon>Dikarya</taxon>
        <taxon>Basidiomycota</taxon>
        <taxon>Agaricomycotina</taxon>
        <taxon>Agaricomycetes</taxon>
        <taxon>Agaricomycetidae</taxon>
        <taxon>Agaricales</taxon>
        <taxon>Agaricineae</taxon>
        <taxon>Hydnangiaceae</taxon>
        <taxon>Laccaria</taxon>
    </lineage>
</organism>
<reference evidence="3" key="2">
    <citation type="submission" date="2015-01" db="EMBL/GenBank/DDBJ databases">
        <title>Evolutionary Origins and Diversification of the Mycorrhizal Mutualists.</title>
        <authorList>
            <consortium name="DOE Joint Genome Institute"/>
            <consortium name="Mycorrhizal Genomics Consortium"/>
            <person name="Kohler A."/>
            <person name="Kuo A."/>
            <person name="Nagy L.G."/>
            <person name="Floudas D."/>
            <person name="Copeland A."/>
            <person name="Barry K.W."/>
            <person name="Cichocki N."/>
            <person name="Veneault-Fourrey C."/>
            <person name="LaButti K."/>
            <person name="Lindquist E.A."/>
            <person name="Lipzen A."/>
            <person name="Lundell T."/>
            <person name="Morin E."/>
            <person name="Murat C."/>
            <person name="Riley R."/>
            <person name="Ohm R."/>
            <person name="Sun H."/>
            <person name="Tunlid A."/>
            <person name="Henrissat B."/>
            <person name="Grigoriev I.V."/>
            <person name="Hibbett D.S."/>
            <person name="Martin F."/>
        </authorList>
    </citation>
    <scope>NUCLEOTIDE SEQUENCE [LARGE SCALE GENOMIC DNA]</scope>
    <source>
        <strain evidence="3">LaAM-08-1</strain>
    </source>
</reference>
<dbReference type="Gene3D" id="1.20.1280.50">
    <property type="match status" value="1"/>
</dbReference>
<reference evidence="2 3" key="1">
    <citation type="submission" date="2014-04" db="EMBL/GenBank/DDBJ databases">
        <authorList>
            <consortium name="DOE Joint Genome Institute"/>
            <person name="Kuo A."/>
            <person name="Kohler A."/>
            <person name="Nagy L.G."/>
            <person name="Floudas D."/>
            <person name="Copeland A."/>
            <person name="Barry K.W."/>
            <person name="Cichocki N."/>
            <person name="Veneault-Fourrey C."/>
            <person name="LaButti K."/>
            <person name="Lindquist E.A."/>
            <person name="Lipzen A."/>
            <person name="Lundell T."/>
            <person name="Morin E."/>
            <person name="Murat C."/>
            <person name="Sun H."/>
            <person name="Tunlid A."/>
            <person name="Henrissat B."/>
            <person name="Grigoriev I.V."/>
            <person name="Hibbett D.S."/>
            <person name="Martin F."/>
            <person name="Nordberg H.P."/>
            <person name="Cantor M.N."/>
            <person name="Hua S.X."/>
        </authorList>
    </citation>
    <scope>NUCLEOTIDE SEQUENCE [LARGE SCALE GENOMIC DNA]</scope>
    <source>
        <strain evidence="2 3">LaAM-08-1</strain>
    </source>
</reference>
<feature type="non-terminal residue" evidence="2">
    <location>
        <position position="1"/>
    </location>
</feature>
<evidence type="ECO:0000256" key="1">
    <source>
        <dbReference type="SAM" id="Coils"/>
    </source>
</evidence>
<keyword evidence="3" id="KW-1185">Reference proteome</keyword>
<dbReference type="Proteomes" id="UP000054477">
    <property type="component" value="Unassembled WGS sequence"/>
</dbReference>
<dbReference type="HOGENOM" id="CLU_018544_3_2_1"/>
<dbReference type="AlphaFoldDB" id="A0A0C9X8J1"/>
<evidence type="ECO:0008006" key="4">
    <source>
        <dbReference type="Google" id="ProtNLM"/>
    </source>
</evidence>
<proteinExistence type="predicted"/>
<evidence type="ECO:0000313" key="3">
    <source>
        <dbReference type="Proteomes" id="UP000054477"/>
    </source>
</evidence>
<accession>A0A0C9X8J1</accession>
<keyword evidence="1" id="KW-0175">Coiled coil</keyword>
<dbReference type="EMBL" id="KN838894">
    <property type="protein sequence ID" value="KIJ92657.1"/>
    <property type="molecule type" value="Genomic_DNA"/>
</dbReference>
<evidence type="ECO:0000313" key="2">
    <source>
        <dbReference type="EMBL" id="KIJ92657.1"/>
    </source>
</evidence>
<sequence>LTSNVPPTTLEATQISSVEHKLLSDLLDVKDQIEEHEDILSDLRARQREQRRLLKKCKSLRSLVRSLPDELLSQIFMECIPERGVTVCLETSLREAPMLLCHVCSKWRSVAFSTPQLW</sequence>
<dbReference type="OrthoDB" id="2269034at2759"/>
<gene>
    <name evidence="2" type="ORF">K443DRAFT_76470</name>
</gene>